<feature type="compositionally biased region" description="Polar residues" evidence="1">
    <location>
        <begin position="101"/>
        <end position="119"/>
    </location>
</feature>
<organism evidence="2 3">
    <name type="scientific">Somion occarium</name>
    <dbReference type="NCBI Taxonomy" id="3059160"/>
    <lineage>
        <taxon>Eukaryota</taxon>
        <taxon>Fungi</taxon>
        <taxon>Dikarya</taxon>
        <taxon>Basidiomycota</taxon>
        <taxon>Agaricomycotina</taxon>
        <taxon>Agaricomycetes</taxon>
        <taxon>Polyporales</taxon>
        <taxon>Cerrenaceae</taxon>
        <taxon>Somion</taxon>
    </lineage>
</organism>
<feature type="compositionally biased region" description="Basic and acidic residues" evidence="1">
    <location>
        <begin position="35"/>
        <end position="56"/>
    </location>
</feature>
<sequence length="247" mass="27805">MSSPRTSTNPESNASPRAVGPRKHPAEDPADEEEPSKHPRSADADFSDDVKPERRAGGSLSLTPQILNPLKRSADDAETEPPNPGDIDNRAMEKIRLEVETNPTVEQQKLSGDASSSIETLHKRPLAHKSSPDLGDGRPPAKRIRVKGAKRSRKPQKQRDDALLLPVELHHEILELMWEDGSFEDDRRELVGTLRACARTCSRWRSAARPFIFRFVMIRRPSRPHSRRSTDCGMDTESPIRRNIYSQ</sequence>
<accession>A0ABP1DL46</accession>
<dbReference type="EMBL" id="OZ037948">
    <property type="protein sequence ID" value="CAL1708565.1"/>
    <property type="molecule type" value="Genomic_DNA"/>
</dbReference>
<name>A0ABP1DL46_9APHY</name>
<gene>
    <name evidence="2" type="ORF">GFSPODELE1_LOCUS6908</name>
</gene>
<protein>
    <recommendedName>
        <fullName evidence="4">F-box domain-containing protein</fullName>
    </recommendedName>
</protein>
<evidence type="ECO:0000256" key="1">
    <source>
        <dbReference type="SAM" id="MobiDB-lite"/>
    </source>
</evidence>
<proteinExistence type="predicted"/>
<evidence type="ECO:0000313" key="3">
    <source>
        <dbReference type="Proteomes" id="UP001497453"/>
    </source>
</evidence>
<feature type="compositionally biased region" description="Basic and acidic residues" evidence="1">
    <location>
        <begin position="87"/>
        <end position="99"/>
    </location>
</feature>
<evidence type="ECO:0008006" key="4">
    <source>
        <dbReference type="Google" id="ProtNLM"/>
    </source>
</evidence>
<evidence type="ECO:0000313" key="2">
    <source>
        <dbReference type="EMBL" id="CAL1708565.1"/>
    </source>
</evidence>
<feature type="region of interest" description="Disordered" evidence="1">
    <location>
        <begin position="223"/>
        <end position="247"/>
    </location>
</feature>
<dbReference type="Proteomes" id="UP001497453">
    <property type="component" value="Chromosome 5"/>
</dbReference>
<dbReference type="CDD" id="cd09917">
    <property type="entry name" value="F-box_SF"/>
    <property type="match status" value="1"/>
</dbReference>
<feature type="compositionally biased region" description="Polar residues" evidence="1">
    <location>
        <begin position="1"/>
        <end position="15"/>
    </location>
</feature>
<keyword evidence="3" id="KW-1185">Reference proteome</keyword>
<reference evidence="3" key="1">
    <citation type="submission" date="2024-04" db="EMBL/GenBank/DDBJ databases">
        <authorList>
            <person name="Shaw F."/>
            <person name="Minotto A."/>
        </authorList>
    </citation>
    <scope>NUCLEOTIDE SEQUENCE [LARGE SCALE GENOMIC DNA]</scope>
</reference>
<feature type="region of interest" description="Disordered" evidence="1">
    <location>
        <begin position="1"/>
        <end position="160"/>
    </location>
</feature>
<feature type="compositionally biased region" description="Basic residues" evidence="1">
    <location>
        <begin position="140"/>
        <end position="156"/>
    </location>
</feature>